<organism evidence="2 3">
    <name type="scientific">Leadbettera azotonutricia (strain ATCC BAA-888 / DSM 13862 / ZAS-9)</name>
    <name type="common">Treponema azotonutricium</name>
    <dbReference type="NCBI Taxonomy" id="545695"/>
    <lineage>
        <taxon>Bacteria</taxon>
        <taxon>Pseudomonadati</taxon>
        <taxon>Spirochaetota</taxon>
        <taxon>Spirochaetia</taxon>
        <taxon>Spirochaetales</taxon>
        <taxon>Breznakiellaceae</taxon>
        <taxon>Leadbettera</taxon>
    </lineage>
</organism>
<dbReference type="HOGENOM" id="CLU_2686706_0_0_12"/>
<sequence>MATLMKCISDVLTGGLTAARAVLGFNFHIIVAQIANLIVCMMVGRGLTLAANAALQKFAGLLFGTMIYVSEECK</sequence>
<keyword evidence="1" id="KW-1133">Transmembrane helix</keyword>
<keyword evidence="1" id="KW-0812">Transmembrane</keyword>
<proteinExistence type="predicted"/>
<evidence type="ECO:0000313" key="2">
    <source>
        <dbReference type="EMBL" id="AEF81220.1"/>
    </source>
</evidence>
<dbReference type="RefSeq" id="WP_015712715.1">
    <property type="nucleotide sequence ID" value="NC_015577.1"/>
</dbReference>
<feature type="transmembrane region" description="Helical" evidence="1">
    <location>
        <begin position="21"/>
        <end position="44"/>
    </location>
</feature>
<name>F5YCI7_LEAAZ</name>
<dbReference type="STRING" id="545695.TREAZ_2823"/>
<keyword evidence="1" id="KW-0472">Membrane</keyword>
<keyword evidence="3" id="KW-1185">Reference proteome</keyword>
<dbReference type="AlphaFoldDB" id="F5YCI7"/>
<accession>F5YCI7</accession>
<feature type="transmembrane region" description="Helical" evidence="1">
    <location>
        <begin position="50"/>
        <end position="69"/>
    </location>
</feature>
<reference evidence="3" key="1">
    <citation type="submission" date="2009-12" db="EMBL/GenBank/DDBJ databases">
        <title>Complete sequence of Treponema azotonutricium strain ZAS-9.</title>
        <authorList>
            <person name="Tetu S.G."/>
            <person name="Matson E."/>
            <person name="Ren Q."/>
            <person name="Seshadri R."/>
            <person name="Elbourne L."/>
            <person name="Hassan K.A."/>
            <person name="Durkin A."/>
            <person name="Radune D."/>
            <person name="Mohamoud Y."/>
            <person name="Shay R."/>
            <person name="Jin S."/>
            <person name="Zhang X."/>
            <person name="Lucey K."/>
            <person name="Ballor N.R."/>
            <person name="Ottesen E."/>
            <person name="Rosenthal R."/>
            <person name="Allen A."/>
            <person name="Leadbetter J.R."/>
            <person name="Paulsen I.T."/>
        </authorList>
    </citation>
    <scope>NUCLEOTIDE SEQUENCE [LARGE SCALE GENOMIC DNA]</scope>
    <source>
        <strain evidence="3">ATCC BAA-888 / DSM 13862 / ZAS-9</strain>
    </source>
</reference>
<evidence type="ECO:0000256" key="1">
    <source>
        <dbReference type="SAM" id="Phobius"/>
    </source>
</evidence>
<protein>
    <submittedName>
        <fullName evidence="2">Uncharacterized protein</fullName>
    </submittedName>
</protein>
<evidence type="ECO:0000313" key="3">
    <source>
        <dbReference type="Proteomes" id="UP000009222"/>
    </source>
</evidence>
<dbReference type="EMBL" id="CP001841">
    <property type="protein sequence ID" value="AEF81220.1"/>
    <property type="molecule type" value="Genomic_DNA"/>
</dbReference>
<dbReference type="Proteomes" id="UP000009222">
    <property type="component" value="Chromosome"/>
</dbReference>
<dbReference type="OrthoDB" id="9128717at2"/>
<reference evidence="2 3" key="2">
    <citation type="journal article" date="2011" name="ISME J.">
        <title>RNA-seq reveals cooperative metabolic interactions between two termite-gut spirochete species in co-culture.</title>
        <authorList>
            <person name="Rosenthal A.Z."/>
            <person name="Matson E.G."/>
            <person name="Eldar A."/>
            <person name="Leadbetter J.R."/>
        </authorList>
    </citation>
    <scope>NUCLEOTIDE SEQUENCE [LARGE SCALE GENOMIC DNA]</scope>
    <source>
        <strain evidence="3">ATCC BAA-888 / DSM 13862 / ZAS-9</strain>
    </source>
</reference>
<dbReference type="KEGG" id="taz:TREAZ_2823"/>
<gene>
    <name evidence="2" type="ordered locus">TREAZ_2823</name>
</gene>
<dbReference type="InParanoid" id="F5YCI7"/>